<dbReference type="PANTHER" id="PTHR46900:SF2">
    <property type="entry name" value="TYROSINE-PROTEIN PHOSPHATASE NON-RECEPTOR TYPE 13"/>
    <property type="match status" value="1"/>
</dbReference>
<feature type="region of interest" description="Disordered" evidence="1">
    <location>
        <begin position="306"/>
        <end position="334"/>
    </location>
</feature>
<proteinExistence type="predicted"/>
<accession>A0A267F967</accession>
<feature type="compositionally biased region" description="Gly residues" evidence="1">
    <location>
        <begin position="1327"/>
        <end position="1339"/>
    </location>
</feature>
<feature type="domain" description="PDZ" evidence="3">
    <location>
        <begin position="1376"/>
        <end position="1482"/>
    </location>
</feature>
<dbReference type="OrthoDB" id="2272012at2759"/>
<dbReference type="SUPFAM" id="SSF50156">
    <property type="entry name" value="PDZ domain-like"/>
    <property type="match status" value="3"/>
</dbReference>
<dbReference type="SMART" id="SM01196">
    <property type="entry name" value="FERM_C"/>
    <property type="match status" value="1"/>
</dbReference>
<dbReference type="InterPro" id="IPR000299">
    <property type="entry name" value="FERM_domain"/>
</dbReference>
<feature type="compositionally biased region" description="Low complexity" evidence="1">
    <location>
        <begin position="1027"/>
        <end position="1039"/>
    </location>
</feature>
<dbReference type="EMBL" id="NIVC01001249">
    <property type="protein sequence ID" value="PAA70316.1"/>
    <property type="molecule type" value="Genomic_DNA"/>
</dbReference>
<dbReference type="CDD" id="cd00136">
    <property type="entry name" value="PDZ_canonical"/>
    <property type="match status" value="1"/>
</dbReference>
<feature type="compositionally biased region" description="Acidic residues" evidence="1">
    <location>
        <begin position="1626"/>
        <end position="1639"/>
    </location>
</feature>
<feature type="non-terminal residue" evidence="4">
    <location>
        <position position="1"/>
    </location>
</feature>
<feature type="compositionally biased region" description="Pro residues" evidence="1">
    <location>
        <begin position="1117"/>
        <end position="1127"/>
    </location>
</feature>
<feature type="compositionally biased region" description="Low complexity" evidence="1">
    <location>
        <begin position="456"/>
        <end position="468"/>
    </location>
</feature>
<dbReference type="SUPFAM" id="SSF50729">
    <property type="entry name" value="PH domain-like"/>
    <property type="match status" value="1"/>
</dbReference>
<feature type="region of interest" description="Disordered" evidence="1">
    <location>
        <begin position="1849"/>
        <end position="1870"/>
    </location>
</feature>
<feature type="region of interest" description="Disordered" evidence="1">
    <location>
        <begin position="1626"/>
        <end position="1659"/>
    </location>
</feature>
<feature type="compositionally biased region" description="Basic residues" evidence="1">
    <location>
        <begin position="1057"/>
        <end position="1075"/>
    </location>
</feature>
<evidence type="ECO:0000313" key="4">
    <source>
        <dbReference type="EMBL" id="PAA70316.1"/>
    </source>
</evidence>
<evidence type="ECO:0008006" key="6">
    <source>
        <dbReference type="Google" id="ProtNLM"/>
    </source>
</evidence>
<comment type="caution">
    <text evidence="4">The sequence shown here is derived from an EMBL/GenBank/DDBJ whole genome shotgun (WGS) entry which is preliminary data.</text>
</comment>
<dbReference type="InterPro" id="IPR014352">
    <property type="entry name" value="FERM/acyl-CoA-bd_prot_sf"/>
</dbReference>
<evidence type="ECO:0000259" key="3">
    <source>
        <dbReference type="PROSITE" id="PS50106"/>
    </source>
</evidence>
<dbReference type="Proteomes" id="UP000215902">
    <property type="component" value="Unassembled WGS sequence"/>
</dbReference>
<reference evidence="4 5" key="1">
    <citation type="submission" date="2017-06" db="EMBL/GenBank/DDBJ databases">
        <title>A platform for efficient transgenesis in Macrostomum lignano, a flatworm model organism for stem cell research.</title>
        <authorList>
            <person name="Berezikov E."/>
        </authorList>
    </citation>
    <scope>NUCLEOTIDE SEQUENCE [LARGE SCALE GENOMIC DNA]</scope>
    <source>
        <strain evidence="4">DV1</strain>
        <tissue evidence="4">Whole organism</tissue>
    </source>
</reference>
<name>A0A267F967_9PLAT</name>
<dbReference type="InterPro" id="IPR036034">
    <property type="entry name" value="PDZ_sf"/>
</dbReference>
<dbReference type="Gene3D" id="1.10.510.10">
    <property type="entry name" value="Transferase(Phosphotransferase) domain 1"/>
    <property type="match status" value="1"/>
</dbReference>
<gene>
    <name evidence="4" type="ORF">BOX15_Mlig004522g5</name>
</gene>
<dbReference type="PROSITE" id="PS50106">
    <property type="entry name" value="PDZ"/>
    <property type="match status" value="4"/>
</dbReference>
<feature type="domain" description="PDZ" evidence="3">
    <location>
        <begin position="1685"/>
        <end position="1759"/>
    </location>
</feature>
<dbReference type="InterPro" id="IPR019749">
    <property type="entry name" value="Band_41_domain"/>
</dbReference>
<feature type="region of interest" description="Disordered" evidence="1">
    <location>
        <begin position="393"/>
        <end position="468"/>
    </location>
</feature>
<dbReference type="PANTHER" id="PTHR46900">
    <property type="entry name" value="TYROSINE-PROTEIN PHOSPHATASE NON-RECEPTOR TYPE 13"/>
    <property type="match status" value="1"/>
</dbReference>
<evidence type="ECO:0000259" key="2">
    <source>
        <dbReference type="PROSITE" id="PS50057"/>
    </source>
</evidence>
<dbReference type="Pfam" id="PF00373">
    <property type="entry name" value="FERM_M"/>
    <property type="match status" value="1"/>
</dbReference>
<feature type="compositionally biased region" description="Polar residues" evidence="1">
    <location>
        <begin position="1150"/>
        <end position="1159"/>
    </location>
</feature>
<dbReference type="InterPro" id="IPR035963">
    <property type="entry name" value="FERM_2"/>
</dbReference>
<dbReference type="InterPro" id="IPR001478">
    <property type="entry name" value="PDZ"/>
</dbReference>
<evidence type="ECO:0000313" key="5">
    <source>
        <dbReference type="Proteomes" id="UP000215902"/>
    </source>
</evidence>
<feature type="region of interest" description="Disordered" evidence="1">
    <location>
        <begin position="1114"/>
        <end position="1189"/>
    </location>
</feature>
<dbReference type="Gene3D" id="2.30.29.30">
    <property type="entry name" value="Pleckstrin-homology domain (PH domain)/Phosphotyrosine-binding domain (PTB)"/>
    <property type="match status" value="1"/>
</dbReference>
<sequence>LRKTCGGTRYKTFGSMTSSAQSISLNDLLKYKANDVTEDELWCLLYGSSCALQRVIKSSPRGPRCQLITPDSCELTSSGLVQFSNRPSASLSERAWLSGSADDPELEDYLPPEVPSLAELRRLLNAALSGESAAGRSLELVLLFSLGVTLSAVKAVSAAPSDELDTLIASLCSEIENRQLLDAEFFINSCLDFKPHLQQICCPTLSTLFASVAMDTRHQNGDPGLIAKRLDPYEGPLPNYADLLVSIADHKLYVPDKSQTNMTNRDDGQLMTMYDYACALADGAIAGVGGLCYRISIDYGVNAQSRASKPPTHMPLDDAGSGQSKADPMNPEVTDSSVQCELNASTVALESSGSGLLNMPSLSTIPDQAVEALVVTARCATVDEATEPLVLESSPKQTLDVGTDTGADLAAFTPPIPAAEPSSQPAKLPTPPLPSSSPKSSPSARRRLPTLPMSAPPLQQQQQQQPQAAVTVDTGAVAAATAFNVNDDAIDDTSLLHLEADTEDIGGFDDEFTGAKFTAHQGNAPTPVALSTSSATVAGSSSKSPLRLSRDQNKLNREVRVHLPTGERLALTCSANTLGRELIRCVFDYVNSGIDHLLGLTMLVDGENRFILENVRMAKQAPKDWLSVSSRSASLKRSGGGAGGGGEGGGGRGGTLLQLTLRLKFYPESVDLVPAGSRRLLYLLLRRALLDATLPAEEAAAIQLAGLALHQELGAAPAPSAAEDGTAAPPFKLEQYMPKSLLEQQQQADLSAKLVNEWRRVSTFNASSRALSGRQFCMAAMALPHYGFHLFAMAGAASATEPAAPLLLGVSLRGLLVARAAGDSGSRCRQPVSPPLHRLAWQDAEKVSFKGAKLVVASTTSLRVNGRELGRLNFQLSGAKLGKYLAALCSQLHDWSGRMSASWPELSESATGGVQRWASQTLSSGGGGTGQGQQQRMVASGPARASSSVAVQPRLRHSRPQATSGAANAAVSTVRVRSMLSRLGDNSDTFVHGEDVDDEVNPVSAATDSSGLARLHMDSVGAGGGSAPTVSSGSASYSSDGGGAEAEAEDDDTASSARRRRQDRRSPQRRRRSRRLDRGAGASGSLSDIFDLTSPDDAGGAEDQEMAGAVGFALSKPVPPLRPPPPQIATSASPTKLTPGAGGSGRRWASNPTLPTFTVTPAAAGPGDDDGGSSEGTASTQDTIIVKSRHQLELDRKASQLSRMSSGGVRDLLPGDRFKVTLRKKDDSFGFYVWGGTNTNLEGGAIYVKSIAKGGAADLDARMRINDKILWVNSVSLERVTHKVAMETLLSAPEISVFHLQRGQSSQPPEALPPPPDSPTTTEDGGDSLGGVGSGGVGVSVGSPDSSLLDSASVLAGRKRLEEAFPQLSSHCDCLPVTVYKTDGGSVGIQVSGGYHPGISTSGTGDSVSSDDGLAGVSTLRHFGRVKRVLEHSHESVQRLLREGDLLLEIADQPVYGRSHSDIVAMLRSAPSPMRLYIARPRVPLLLSPEPTEEASAAGAPTTDSLRLSTSIDEDSLIDRMTRRLAEIDAKEAPGLVETVLYKDEVSGGGLGFLVAGGQDTTGGCYIRSIVRDPALSDGVLRPGDRLLAVNDTDVSRMRHEDCVEALRAAPRRVRIRVLREFDPAPTDDEEILEEDETEAAAAVSGATGSEAGDSFSDDGSTGVGIGIATRSPYLPQSAAAYSVLVPLPREADGSRPLPLQLGDLPSGGVCVLAVLPTADGEAPPALASVRIGDRLLRVGDCDLSAGASMEQVNEMLRQCDHFDEIDLTLTRGSLGLPGSGGDNRISEETEIESLTSRDDADTSIMESSGIFAPEELAEAGVIVDDGDAPLPTAAASIAMAAAADRRASMASASDRSTPVAGGDKQPQPLTAGHLLLSAAPLSELHQNDVDAAGLHRPRVGAGSVYALGGSASAASRRTLARLEALAGSAPRLGAEFAQVEADFAAIEGADAGPGADDIGPITVTLSGQQRRLQRGYPAMLAPPAASAERRREFWRRVADSGCGVLWLLASASDAVNLWPQRPGDEVGYGEGKDELVVQLLECRNYRDFALHCLRIRRPGGRIPARLFVVQPLAVDFSTPLPSVDGVRLRAAAADLAAAAACAWQLAGALPGGGVSRTPTTQHSPPLLVSTVAVGQPGGRKFDGMAAVCLALTHLMASLEAGALLLVDGVSDGDVDGEAAMQQRPAVSLPELVQGIARQTGARVSLEQYRLLYAAACRLFSQLSGIA</sequence>
<dbReference type="PROSITE" id="PS50057">
    <property type="entry name" value="FERM_3"/>
    <property type="match status" value="1"/>
</dbReference>
<dbReference type="SMART" id="SM00228">
    <property type="entry name" value="PDZ"/>
    <property type="match status" value="4"/>
</dbReference>
<dbReference type="Gene3D" id="2.30.42.10">
    <property type="match status" value="3"/>
</dbReference>
<feature type="region of interest" description="Disordered" evidence="1">
    <location>
        <begin position="1300"/>
        <end position="1344"/>
    </location>
</feature>
<dbReference type="SUPFAM" id="SSF47031">
    <property type="entry name" value="Second domain of FERM"/>
    <property type="match status" value="1"/>
</dbReference>
<keyword evidence="5" id="KW-1185">Reference proteome</keyword>
<dbReference type="InterPro" id="IPR018980">
    <property type="entry name" value="FERM_PH-like_C"/>
</dbReference>
<dbReference type="InterPro" id="IPR019748">
    <property type="entry name" value="FERM_central"/>
</dbReference>
<dbReference type="InterPro" id="IPR052074">
    <property type="entry name" value="NonRcpt_TyrProt_Phosphatase"/>
</dbReference>
<dbReference type="Gene3D" id="1.20.80.10">
    <property type="match status" value="1"/>
</dbReference>
<organism evidence="4 5">
    <name type="scientific">Macrostomum lignano</name>
    <dbReference type="NCBI Taxonomy" id="282301"/>
    <lineage>
        <taxon>Eukaryota</taxon>
        <taxon>Metazoa</taxon>
        <taxon>Spiralia</taxon>
        <taxon>Lophotrochozoa</taxon>
        <taxon>Platyhelminthes</taxon>
        <taxon>Rhabditophora</taxon>
        <taxon>Macrostomorpha</taxon>
        <taxon>Macrostomida</taxon>
        <taxon>Macrostomidae</taxon>
        <taxon>Macrostomum</taxon>
    </lineage>
</organism>
<dbReference type="SMART" id="SM00295">
    <property type="entry name" value="B41"/>
    <property type="match status" value="1"/>
</dbReference>
<dbReference type="CDD" id="cd14473">
    <property type="entry name" value="FERM_B-lobe"/>
    <property type="match status" value="1"/>
</dbReference>
<feature type="domain" description="PDZ" evidence="3">
    <location>
        <begin position="1219"/>
        <end position="1304"/>
    </location>
</feature>
<feature type="domain" description="PDZ" evidence="3">
    <location>
        <begin position="1539"/>
        <end position="1622"/>
    </location>
</feature>
<feature type="region of interest" description="Disordered" evidence="1">
    <location>
        <begin position="986"/>
        <end position="1102"/>
    </location>
</feature>
<feature type="domain" description="FERM" evidence="2">
    <location>
        <begin position="557"/>
        <end position="900"/>
    </location>
</feature>
<feature type="region of interest" description="Disordered" evidence="1">
    <location>
        <begin position="919"/>
        <end position="969"/>
    </location>
</feature>
<dbReference type="InterPro" id="IPR011993">
    <property type="entry name" value="PH-like_dom_sf"/>
</dbReference>
<evidence type="ECO:0000256" key="1">
    <source>
        <dbReference type="SAM" id="MobiDB-lite"/>
    </source>
</evidence>
<dbReference type="STRING" id="282301.A0A267F967"/>
<dbReference type="Pfam" id="PF00595">
    <property type="entry name" value="PDZ"/>
    <property type="match status" value="2"/>
</dbReference>
<protein>
    <recommendedName>
        <fullName evidence="6">PDZ domain-containing protein</fullName>
    </recommendedName>
</protein>